<accession>A0ABD0S3P9</accession>
<dbReference type="Proteomes" id="UP001549921">
    <property type="component" value="Unassembled WGS sequence"/>
</dbReference>
<gene>
    <name evidence="1" type="ORF">ABMA28_013138</name>
</gene>
<evidence type="ECO:0000313" key="2">
    <source>
        <dbReference type="Proteomes" id="UP001549921"/>
    </source>
</evidence>
<organism evidence="1 2">
    <name type="scientific">Loxostege sticticalis</name>
    <name type="common">Beet webworm moth</name>
    <dbReference type="NCBI Taxonomy" id="481309"/>
    <lineage>
        <taxon>Eukaryota</taxon>
        <taxon>Metazoa</taxon>
        <taxon>Ecdysozoa</taxon>
        <taxon>Arthropoda</taxon>
        <taxon>Hexapoda</taxon>
        <taxon>Insecta</taxon>
        <taxon>Pterygota</taxon>
        <taxon>Neoptera</taxon>
        <taxon>Endopterygota</taxon>
        <taxon>Lepidoptera</taxon>
        <taxon>Glossata</taxon>
        <taxon>Ditrysia</taxon>
        <taxon>Pyraloidea</taxon>
        <taxon>Crambidae</taxon>
        <taxon>Pyraustinae</taxon>
        <taxon>Loxostege</taxon>
    </lineage>
</organism>
<dbReference type="EMBL" id="JBEDNZ010000031">
    <property type="protein sequence ID" value="KAL0808708.1"/>
    <property type="molecule type" value="Genomic_DNA"/>
</dbReference>
<proteinExistence type="predicted"/>
<reference evidence="1 2" key="1">
    <citation type="submission" date="2024-06" db="EMBL/GenBank/DDBJ databases">
        <title>A chromosome-level genome assembly of beet webworm, Loxostege sticticalis.</title>
        <authorList>
            <person name="Zhang Y."/>
        </authorList>
    </citation>
    <scope>NUCLEOTIDE SEQUENCE [LARGE SCALE GENOMIC DNA]</scope>
    <source>
        <strain evidence="1">AQ028</strain>
        <tissue evidence="1">Male pupae</tissue>
    </source>
</reference>
<evidence type="ECO:0000313" key="1">
    <source>
        <dbReference type="EMBL" id="KAL0808708.1"/>
    </source>
</evidence>
<dbReference type="AlphaFoldDB" id="A0ABD0S3P9"/>
<name>A0ABD0S3P9_LOXSC</name>
<sequence length="260" mass="28919">MKRACAVCVTARAKPCPQPASEELEECYRQFQIANYKCLTAAVCVMRPAAKFYQHLFKSEMWGVLFRAPRGALPLRMQWTQQKTVHTVADAPTASSASGAGTTRTRVFLRTLSENPLQFDLMDVDEEPPENSHEIELIDNELNSQPCADTVTALIQHACTLPHSDWVQDLAAGLRAEGAVPLAQMICNSREQLKPHAGALAAPLLELAASTPREDNGRKLLNSLHVDIVTRNPPPLERHRGLPLRAPQLDHRVPNQHLYR</sequence>
<protein>
    <submittedName>
        <fullName evidence="1">Uncharacterized protein</fullName>
    </submittedName>
</protein>
<comment type="caution">
    <text evidence="1">The sequence shown here is derived from an EMBL/GenBank/DDBJ whole genome shotgun (WGS) entry which is preliminary data.</text>
</comment>